<evidence type="ECO:0000256" key="11">
    <source>
        <dbReference type="ARBA" id="ARBA00023033"/>
    </source>
</evidence>
<dbReference type="PRINTS" id="PR01686">
    <property type="entry name" value="EP450ICYP2D"/>
</dbReference>
<dbReference type="Gene3D" id="1.10.630.10">
    <property type="entry name" value="Cytochrome P450"/>
    <property type="match status" value="1"/>
</dbReference>
<dbReference type="GO" id="GO:0046222">
    <property type="term" value="P:aflatoxin metabolic process"/>
    <property type="evidence" value="ECO:0007669"/>
    <property type="project" value="UniProtKB-ARBA"/>
</dbReference>
<protein>
    <recommendedName>
        <fullName evidence="17">Cytochrome P450, family 2, subfamily X, polypeptide 9</fullName>
    </recommendedName>
</protein>
<evidence type="ECO:0000256" key="10">
    <source>
        <dbReference type="ARBA" id="ARBA00023004"/>
    </source>
</evidence>
<dbReference type="PANTHER" id="PTHR24300:SF319">
    <property type="entry name" value="CYTOCHROME P450, FAMILY 2, SUBFAMILY AC, POLYPEPTIDE 1"/>
    <property type="match status" value="1"/>
</dbReference>
<reference evidence="15" key="1">
    <citation type="submission" date="2025-08" db="UniProtKB">
        <authorList>
            <consortium name="Ensembl"/>
        </authorList>
    </citation>
    <scope>IDENTIFICATION</scope>
</reference>
<dbReference type="InterPro" id="IPR017972">
    <property type="entry name" value="Cyt_P450_CS"/>
</dbReference>
<evidence type="ECO:0000256" key="7">
    <source>
        <dbReference type="ARBA" id="ARBA00022824"/>
    </source>
</evidence>
<dbReference type="GO" id="GO:0006082">
    <property type="term" value="P:organic acid metabolic process"/>
    <property type="evidence" value="ECO:0007669"/>
    <property type="project" value="TreeGrafter"/>
</dbReference>
<evidence type="ECO:0000256" key="8">
    <source>
        <dbReference type="ARBA" id="ARBA00022848"/>
    </source>
</evidence>
<keyword evidence="6 13" id="KW-0479">Metal-binding</keyword>
<evidence type="ECO:0000313" key="16">
    <source>
        <dbReference type="Proteomes" id="UP000261340"/>
    </source>
</evidence>
<dbReference type="InterPro" id="IPR001128">
    <property type="entry name" value="Cyt_P450"/>
</dbReference>
<dbReference type="Ensembl" id="ENSACIT00000031420.1">
    <property type="protein sequence ID" value="ENSACIP00000030623.1"/>
    <property type="gene ID" value="ENSACIG00000023675.1"/>
</dbReference>
<dbReference type="PROSITE" id="PS00086">
    <property type="entry name" value="CYTOCHROME_P450"/>
    <property type="match status" value="1"/>
</dbReference>
<organism evidence="15 16">
    <name type="scientific">Amphilophus citrinellus</name>
    <name type="common">Midas cichlid</name>
    <name type="synonym">Cichlasoma citrinellum</name>
    <dbReference type="NCBI Taxonomy" id="61819"/>
    <lineage>
        <taxon>Eukaryota</taxon>
        <taxon>Metazoa</taxon>
        <taxon>Chordata</taxon>
        <taxon>Craniata</taxon>
        <taxon>Vertebrata</taxon>
        <taxon>Euteleostomi</taxon>
        <taxon>Actinopterygii</taxon>
        <taxon>Neopterygii</taxon>
        <taxon>Teleostei</taxon>
        <taxon>Neoteleostei</taxon>
        <taxon>Acanthomorphata</taxon>
        <taxon>Ovalentaria</taxon>
        <taxon>Cichlomorphae</taxon>
        <taxon>Cichliformes</taxon>
        <taxon>Cichlidae</taxon>
        <taxon>New World cichlids</taxon>
        <taxon>Cichlasomatinae</taxon>
        <taxon>Heroini</taxon>
        <taxon>Amphilophus</taxon>
    </lineage>
</organism>
<evidence type="ECO:0000256" key="5">
    <source>
        <dbReference type="ARBA" id="ARBA00022617"/>
    </source>
</evidence>
<dbReference type="GO" id="GO:0020037">
    <property type="term" value="F:heme binding"/>
    <property type="evidence" value="ECO:0007669"/>
    <property type="project" value="InterPro"/>
</dbReference>
<dbReference type="InterPro" id="IPR008069">
    <property type="entry name" value="Cyt_P450_E_grp-I_CYP2D-like"/>
</dbReference>
<dbReference type="PANTHER" id="PTHR24300">
    <property type="entry name" value="CYTOCHROME P450 508A4-RELATED"/>
    <property type="match status" value="1"/>
</dbReference>
<dbReference type="FunFam" id="1.10.630.10:FF:000010">
    <property type="entry name" value="cytochrome P450 2W1 isoform X2"/>
    <property type="match status" value="1"/>
</dbReference>
<evidence type="ECO:0000256" key="2">
    <source>
        <dbReference type="ARBA" id="ARBA00004524"/>
    </source>
</evidence>
<evidence type="ECO:0008006" key="17">
    <source>
        <dbReference type="Google" id="ProtNLM"/>
    </source>
</evidence>
<dbReference type="GO" id="GO:0005789">
    <property type="term" value="C:endoplasmic reticulum membrane"/>
    <property type="evidence" value="ECO:0007669"/>
    <property type="project" value="UniProtKB-SubCell"/>
</dbReference>
<dbReference type="Pfam" id="PF00067">
    <property type="entry name" value="p450"/>
    <property type="match status" value="1"/>
</dbReference>
<evidence type="ECO:0000256" key="14">
    <source>
        <dbReference type="RuleBase" id="RU000461"/>
    </source>
</evidence>
<dbReference type="Proteomes" id="UP000261340">
    <property type="component" value="Unplaced"/>
</dbReference>
<proteinExistence type="inferred from homology"/>
<dbReference type="InterPro" id="IPR036396">
    <property type="entry name" value="Cyt_P450_sf"/>
</dbReference>
<evidence type="ECO:0000313" key="15">
    <source>
        <dbReference type="Ensembl" id="ENSACIP00000030623.1"/>
    </source>
</evidence>
<name>A0A3Q0T3E0_AMPCI</name>
<dbReference type="InterPro" id="IPR002401">
    <property type="entry name" value="Cyt_P450_E_grp-I"/>
</dbReference>
<dbReference type="AlphaFoldDB" id="A0A3Q0T3E0"/>
<comment type="cofactor">
    <cofactor evidence="1 13">
        <name>heme</name>
        <dbReference type="ChEBI" id="CHEBI:30413"/>
    </cofactor>
</comment>
<dbReference type="GeneTree" id="ENSGT00940000162649"/>
<keyword evidence="8" id="KW-0492">Microsome</keyword>
<evidence type="ECO:0000256" key="6">
    <source>
        <dbReference type="ARBA" id="ARBA00022723"/>
    </source>
</evidence>
<keyword evidence="9 14" id="KW-0560">Oxidoreductase</keyword>
<dbReference type="PRINTS" id="PR00463">
    <property type="entry name" value="EP450I"/>
</dbReference>
<dbReference type="SUPFAM" id="SSF48264">
    <property type="entry name" value="Cytochrome P450"/>
    <property type="match status" value="1"/>
</dbReference>
<dbReference type="GO" id="GO:0016712">
    <property type="term" value="F:oxidoreductase activity, acting on paired donors, with incorporation or reduction of molecular oxygen, reduced flavin or flavoprotein as one donor, and incorporation of one atom of oxygen"/>
    <property type="evidence" value="ECO:0007669"/>
    <property type="project" value="InterPro"/>
</dbReference>
<evidence type="ECO:0000256" key="1">
    <source>
        <dbReference type="ARBA" id="ARBA00001971"/>
    </source>
</evidence>
<feature type="binding site" description="axial binding residue" evidence="13">
    <location>
        <position position="454"/>
    </location>
    <ligand>
        <name>heme</name>
        <dbReference type="ChEBI" id="CHEBI:30413"/>
    </ligand>
    <ligandPart>
        <name>Fe</name>
        <dbReference type="ChEBI" id="CHEBI:18248"/>
    </ligandPart>
</feature>
<reference evidence="15" key="2">
    <citation type="submission" date="2025-09" db="UniProtKB">
        <authorList>
            <consortium name="Ensembl"/>
        </authorList>
    </citation>
    <scope>IDENTIFICATION</scope>
</reference>
<evidence type="ECO:0000256" key="3">
    <source>
        <dbReference type="ARBA" id="ARBA00004586"/>
    </source>
</evidence>
<evidence type="ECO:0000256" key="13">
    <source>
        <dbReference type="PIRSR" id="PIRSR602401-1"/>
    </source>
</evidence>
<dbReference type="PRINTS" id="PR00385">
    <property type="entry name" value="P450"/>
</dbReference>
<evidence type="ECO:0000256" key="12">
    <source>
        <dbReference type="ARBA" id="ARBA00023136"/>
    </source>
</evidence>
<dbReference type="InterPro" id="IPR050182">
    <property type="entry name" value="Cytochrome_P450_fam2"/>
</dbReference>
<keyword evidence="16" id="KW-1185">Reference proteome</keyword>
<comment type="similarity">
    <text evidence="4 14">Belongs to the cytochrome P450 family.</text>
</comment>
<comment type="subcellular location">
    <subcellularLocation>
        <location evidence="3">Endoplasmic reticulum membrane</location>
    </subcellularLocation>
    <subcellularLocation>
        <location evidence="2">Microsome membrane</location>
    </subcellularLocation>
</comment>
<evidence type="ECO:0000256" key="9">
    <source>
        <dbReference type="ARBA" id="ARBA00023002"/>
    </source>
</evidence>
<evidence type="ECO:0000256" key="4">
    <source>
        <dbReference type="ARBA" id="ARBA00010617"/>
    </source>
</evidence>
<dbReference type="GO" id="GO:0005506">
    <property type="term" value="F:iron ion binding"/>
    <property type="evidence" value="ECO:0007669"/>
    <property type="project" value="InterPro"/>
</dbReference>
<dbReference type="OMA" id="GWIREHK"/>
<keyword evidence="11 14" id="KW-0503">Monooxygenase</keyword>
<keyword evidence="10 13" id="KW-0408">Iron</keyword>
<keyword evidence="7" id="KW-0256">Endoplasmic reticulum</keyword>
<dbReference type="STRING" id="61819.ENSACIP00000030623"/>
<accession>A0A3Q0T3E0</accession>
<keyword evidence="12" id="KW-0472">Membrane</keyword>
<keyword evidence="5 13" id="KW-0349">Heme</keyword>
<dbReference type="GO" id="GO:0006805">
    <property type="term" value="P:xenobiotic metabolic process"/>
    <property type="evidence" value="ECO:0007669"/>
    <property type="project" value="TreeGrafter"/>
</dbReference>
<sequence>MIIYKWLCVLIAFLESVILLPDWCALTILLLICFTSTNIFGAQKPVKEPPGPPPLPVIGNLLQLDLRRIHAVLLELSKKYGSIFTIYLGPKKVVVLAGYKTVKEALVNCAEVFGQRDLVRIMDEHIHGHGIIWANDESWKEMRRFTMMSLRDFGMGKKESEDQIIEECHHLMEAFKQFKGEAFDANQSISNATANIICSMIYGSRFDYSDPDFTSLVYRVCRNNKLLNTPSVQLYNLFPWIGKWFTYPKLFKKSFAANRKHQLKLLSHLKETLNPKMCRGFVDAFLVRQENLEKSGITTSHFHDENLLMTVINLFVGGTETSSRTLKWGLFLMAKYPKIQDKVQEELRRVIGDRQVRFRDRIDLPFTNAVIHETQRLTAIAALGLPHRTARDIIFRGHFIKKGTAVYPFLMSVLSDEREWEKPNTFYPEHFLDKDGKFFKRDAFMAFSAGSRICPGESLARMELLIFFATLLQHFRFTLPPGVSQDDLSPCDSLILNPSDVKLCAVPVM</sequence>